<evidence type="ECO:0000313" key="4">
    <source>
        <dbReference type="Proteomes" id="UP000007431"/>
    </source>
</evidence>
<dbReference type="InterPro" id="IPR036412">
    <property type="entry name" value="HAD-like_sf"/>
</dbReference>
<keyword evidence="4" id="KW-1185">Reference proteome</keyword>
<dbReference type="STRING" id="578458.D8PXJ7"/>
<evidence type="ECO:0000313" key="3">
    <source>
        <dbReference type="EMBL" id="EFI99684.1"/>
    </source>
</evidence>
<dbReference type="InterPro" id="IPR006439">
    <property type="entry name" value="HAD-SF_hydro_IA"/>
</dbReference>
<dbReference type="Gene3D" id="3.40.50.1000">
    <property type="entry name" value="HAD superfamily/HAD-like"/>
    <property type="match status" value="1"/>
</dbReference>
<dbReference type="InterPro" id="IPR006328">
    <property type="entry name" value="2-HAD"/>
</dbReference>
<dbReference type="OrthoDB" id="2363873at2759"/>
<accession>D8PXJ7</accession>
<organism evidence="4">
    <name type="scientific">Schizophyllum commune (strain H4-8 / FGSC 9210)</name>
    <name type="common">Split gill fungus</name>
    <dbReference type="NCBI Taxonomy" id="578458"/>
    <lineage>
        <taxon>Eukaryota</taxon>
        <taxon>Fungi</taxon>
        <taxon>Dikarya</taxon>
        <taxon>Basidiomycota</taxon>
        <taxon>Agaricomycotina</taxon>
        <taxon>Agaricomycetes</taxon>
        <taxon>Agaricomycetidae</taxon>
        <taxon>Agaricales</taxon>
        <taxon>Schizophyllaceae</taxon>
        <taxon>Schizophyllum</taxon>
    </lineage>
</organism>
<dbReference type="RefSeq" id="XP_003034587.1">
    <property type="nucleotide sequence ID" value="XM_003034541.1"/>
</dbReference>
<dbReference type="GeneID" id="9585784"/>
<sequence>MENVEVLIFDVFGTTVDWYTTVFSELKALGETKGPSGSEDWHTFAQQWRKAYMDKTREYSQTATDPEKTPNVDAIHREALENMLASEQWAHIGKLWDTGVRERLNTVWHRLGGWPDTSKGLYALKKDYIIASLSNGNARLLVDMAKHADLPWDAVLAGDIIGSYKPNPKMYLQTAKFLGAPPERCAMVACHLWDLRGAAKNGLKTIYVHRNAKEPTDETTDVKTKSEGGEVDLVVHSFTELASVLEKSK</sequence>
<evidence type="ECO:0008006" key="5">
    <source>
        <dbReference type="Google" id="ProtNLM"/>
    </source>
</evidence>
<dbReference type="InterPro" id="IPR023214">
    <property type="entry name" value="HAD_sf"/>
</dbReference>
<dbReference type="PANTHER" id="PTHR43316:SF3">
    <property type="entry name" value="HALOACID DEHALOGENASE, TYPE II (AFU_ORTHOLOGUE AFUA_2G07750)-RELATED"/>
    <property type="match status" value="1"/>
</dbReference>
<dbReference type="InParanoid" id="D8PXJ7"/>
<name>D8PXJ7_SCHCM</name>
<protein>
    <recommendedName>
        <fullName evidence="5">Haloacid dehalogenase</fullName>
    </recommendedName>
</protein>
<dbReference type="VEuPathDB" id="FungiDB:SCHCODRAFT_02616264"/>
<reference evidence="3 4" key="1">
    <citation type="journal article" date="2010" name="Nat. Biotechnol.">
        <title>Genome sequence of the model mushroom Schizophyllum commune.</title>
        <authorList>
            <person name="Ohm R.A."/>
            <person name="de Jong J.F."/>
            <person name="Lugones L.G."/>
            <person name="Aerts A."/>
            <person name="Kothe E."/>
            <person name="Stajich J.E."/>
            <person name="de Vries R.P."/>
            <person name="Record E."/>
            <person name="Levasseur A."/>
            <person name="Baker S.E."/>
            <person name="Bartholomew K.A."/>
            <person name="Coutinho P.M."/>
            <person name="Erdmann S."/>
            <person name="Fowler T.J."/>
            <person name="Gathman A.C."/>
            <person name="Lombard V."/>
            <person name="Henrissat B."/>
            <person name="Knabe N."/>
            <person name="Kuees U."/>
            <person name="Lilly W.W."/>
            <person name="Lindquist E."/>
            <person name="Lucas S."/>
            <person name="Magnuson J.K."/>
            <person name="Piumi F."/>
            <person name="Raudaskoski M."/>
            <person name="Salamov A."/>
            <person name="Schmutz J."/>
            <person name="Schwarze F.W.M.R."/>
            <person name="vanKuyk P.A."/>
            <person name="Horton J.S."/>
            <person name="Grigoriev I.V."/>
            <person name="Woesten H.A.B."/>
        </authorList>
    </citation>
    <scope>NUCLEOTIDE SEQUENCE [LARGE SCALE GENOMIC DNA]</scope>
    <source>
        <strain evidence="4">H4-8 / FGSC 9210</strain>
    </source>
</reference>
<dbReference type="NCBIfam" id="TIGR01428">
    <property type="entry name" value="HAD_type_II"/>
    <property type="match status" value="1"/>
</dbReference>
<dbReference type="InterPro" id="IPR023198">
    <property type="entry name" value="PGP-like_dom2"/>
</dbReference>
<proteinExistence type="inferred from homology"/>
<dbReference type="EMBL" id="GL377304">
    <property type="protein sequence ID" value="EFI99684.1"/>
    <property type="molecule type" value="Genomic_DNA"/>
</dbReference>
<dbReference type="Proteomes" id="UP000007431">
    <property type="component" value="Unassembled WGS sequence"/>
</dbReference>
<dbReference type="PANTHER" id="PTHR43316">
    <property type="entry name" value="HYDROLASE, HALOACID DELAHOGENASE-RELATED"/>
    <property type="match status" value="1"/>
</dbReference>
<evidence type="ECO:0000256" key="2">
    <source>
        <dbReference type="ARBA" id="ARBA00022801"/>
    </source>
</evidence>
<dbReference type="KEGG" id="scm:SCHCO_02616264"/>
<dbReference type="OMA" id="WHRLNPW"/>
<dbReference type="PRINTS" id="PR00413">
    <property type="entry name" value="HADHALOGNASE"/>
</dbReference>
<dbReference type="Gene3D" id="1.10.150.240">
    <property type="entry name" value="Putative phosphatase, domain 2"/>
    <property type="match status" value="1"/>
</dbReference>
<dbReference type="InterPro" id="IPR051540">
    <property type="entry name" value="S-2-haloacid_dehalogenase"/>
</dbReference>
<dbReference type="Pfam" id="PF00702">
    <property type="entry name" value="Hydrolase"/>
    <property type="match status" value="1"/>
</dbReference>
<dbReference type="SFLD" id="SFLDS00003">
    <property type="entry name" value="Haloacid_Dehalogenase"/>
    <property type="match status" value="1"/>
</dbReference>
<keyword evidence="2" id="KW-0378">Hydrolase</keyword>
<evidence type="ECO:0000256" key="1">
    <source>
        <dbReference type="ARBA" id="ARBA00008106"/>
    </source>
</evidence>
<dbReference type="NCBIfam" id="TIGR01493">
    <property type="entry name" value="HAD-SF-IA-v2"/>
    <property type="match status" value="1"/>
</dbReference>
<dbReference type="HOGENOM" id="CLU_045011_3_0_1"/>
<dbReference type="SFLD" id="SFLDG01129">
    <property type="entry name" value="C1.5:_HAD__Beta-PGM__Phosphata"/>
    <property type="match status" value="1"/>
</dbReference>
<dbReference type="GO" id="GO:0016791">
    <property type="term" value="F:phosphatase activity"/>
    <property type="evidence" value="ECO:0007669"/>
    <property type="project" value="UniProtKB-ARBA"/>
</dbReference>
<dbReference type="eggNOG" id="ENOG502S19E">
    <property type="taxonomic scope" value="Eukaryota"/>
</dbReference>
<gene>
    <name evidence="3" type="ORF">SCHCODRAFT_84848</name>
</gene>
<dbReference type="AlphaFoldDB" id="D8PXJ7"/>
<dbReference type="GO" id="GO:0019120">
    <property type="term" value="F:hydrolase activity, acting on acid halide bonds, in C-halide compounds"/>
    <property type="evidence" value="ECO:0007669"/>
    <property type="project" value="InterPro"/>
</dbReference>
<dbReference type="SUPFAM" id="SSF56784">
    <property type="entry name" value="HAD-like"/>
    <property type="match status" value="1"/>
</dbReference>
<comment type="similarity">
    <text evidence="1">Belongs to the HAD-like hydrolase superfamily. S-2-haloalkanoic acid dehalogenase family.</text>
</comment>